<sequence length="142" mass="16023">MSDREPRDRVERWVDLDADAQRVWAEVGGFGAIADWHPLVESCELVELDGDLHRHLRLADGALMLERLVEQGPHHYRYEIVEGPLPVEDYLSTFTVFARGKGCRVFWSASFEPAIPDAEEADRVVAAVYEAGLAAIRDRFSA</sequence>
<dbReference type="Proteomes" id="UP000184066">
    <property type="component" value="Unassembled WGS sequence"/>
</dbReference>
<dbReference type="Pfam" id="PF10604">
    <property type="entry name" value="Polyketide_cyc2"/>
    <property type="match status" value="1"/>
</dbReference>
<gene>
    <name evidence="1" type="ORF">SAMN05216200_10110</name>
</gene>
<dbReference type="RefSeq" id="WP_072745634.1">
    <property type="nucleotide sequence ID" value="NZ_FOHL01000002.1"/>
</dbReference>
<accession>A0A1M7RR02</accession>
<dbReference type="EMBL" id="FRDL01000001">
    <property type="protein sequence ID" value="SHN48725.1"/>
    <property type="molecule type" value="Genomic_DNA"/>
</dbReference>
<protein>
    <submittedName>
        <fullName evidence="1">Polyketide cyclase / dehydrase and lipid transport</fullName>
    </submittedName>
</protein>
<dbReference type="InterPro" id="IPR023393">
    <property type="entry name" value="START-like_dom_sf"/>
</dbReference>
<dbReference type="InterPro" id="IPR019587">
    <property type="entry name" value="Polyketide_cyclase/dehydratase"/>
</dbReference>
<dbReference type="PANTHER" id="PTHR39332:SF7">
    <property type="entry name" value="SRPBCC FAMILY PROTEIN"/>
    <property type="match status" value="1"/>
</dbReference>
<keyword evidence="2" id="KW-1185">Reference proteome</keyword>
<dbReference type="STRING" id="1189325.SAMN04488119_102508"/>
<dbReference type="SUPFAM" id="SSF55961">
    <property type="entry name" value="Bet v1-like"/>
    <property type="match status" value="1"/>
</dbReference>
<evidence type="ECO:0000313" key="1">
    <source>
        <dbReference type="EMBL" id="SHN48725.1"/>
    </source>
</evidence>
<name>A0A1M7RR02_9RHOB</name>
<reference evidence="1 2" key="1">
    <citation type="submission" date="2016-12" db="EMBL/GenBank/DDBJ databases">
        <authorList>
            <person name="Song W.-J."/>
            <person name="Kurnit D.M."/>
        </authorList>
    </citation>
    <scope>NUCLEOTIDE SEQUENCE [LARGE SCALE GENOMIC DNA]</scope>
    <source>
        <strain evidence="1 2">CGMCC 1.10808</strain>
    </source>
</reference>
<dbReference type="OrthoDB" id="1364128at2"/>
<dbReference type="CDD" id="cd07821">
    <property type="entry name" value="PYR_PYL_RCAR_like"/>
    <property type="match status" value="1"/>
</dbReference>
<evidence type="ECO:0000313" key="2">
    <source>
        <dbReference type="Proteomes" id="UP000184066"/>
    </source>
</evidence>
<proteinExistence type="predicted"/>
<organism evidence="1 2">
    <name type="scientific">Oceanicella actignis</name>
    <dbReference type="NCBI Taxonomy" id="1189325"/>
    <lineage>
        <taxon>Bacteria</taxon>
        <taxon>Pseudomonadati</taxon>
        <taxon>Pseudomonadota</taxon>
        <taxon>Alphaproteobacteria</taxon>
        <taxon>Rhodobacterales</taxon>
        <taxon>Paracoccaceae</taxon>
        <taxon>Oceanicella</taxon>
    </lineage>
</organism>
<dbReference type="AlphaFoldDB" id="A0A1M7RR02"/>
<dbReference type="PANTHER" id="PTHR39332">
    <property type="entry name" value="BLL4707 PROTEIN"/>
    <property type="match status" value="1"/>
</dbReference>
<dbReference type="Gene3D" id="3.30.530.20">
    <property type="match status" value="1"/>
</dbReference>